<dbReference type="Proteomes" id="UP000770717">
    <property type="component" value="Unassembled WGS sequence"/>
</dbReference>
<organism evidence="2 3">
    <name type="scientific">Eleutherodactylus coqui</name>
    <name type="common">Puerto Rican coqui</name>
    <dbReference type="NCBI Taxonomy" id="57060"/>
    <lineage>
        <taxon>Eukaryota</taxon>
        <taxon>Metazoa</taxon>
        <taxon>Chordata</taxon>
        <taxon>Craniata</taxon>
        <taxon>Vertebrata</taxon>
        <taxon>Euteleostomi</taxon>
        <taxon>Amphibia</taxon>
        <taxon>Batrachia</taxon>
        <taxon>Anura</taxon>
        <taxon>Neobatrachia</taxon>
        <taxon>Hyloidea</taxon>
        <taxon>Eleutherodactylidae</taxon>
        <taxon>Eleutherodactylinae</taxon>
        <taxon>Eleutherodactylus</taxon>
        <taxon>Eleutherodactylus</taxon>
    </lineage>
</organism>
<comment type="caution">
    <text evidence="2">The sequence shown here is derived from an EMBL/GenBank/DDBJ whole genome shotgun (WGS) entry which is preliminary data.</text>
</comment>
<dbReference type="EMBL" id="WNTK01000005">
    <property type="protein sequence ID" value="KAG9483086.1"/>
    <property type="molecule type" value="Genomic_DNA"/>
</dbReference>
<keyword evidence="1" id="KW-0812">Transmembrane</keyword>
<sequence>MLHRFSIRPQGTRMIRFHEFHWQPQKTSCRRIYTVFMIIAFLWSAHFQMSRDSLCQETGCKRVHYIQLKTYVLYLQTGG</sequence>
<gene>
    <name evidence="2" type="ORF">GDO78_009173</name>
</gene>
<evidence type="ECO:0000256" key="1">
    <source>
        <dbReference type="SAM" id="Phobius"/>
    </source>
</evidence>
<keyword evidence="3" id="KW-1185">Reference proteome</keyword>
<dbReference type="AlphaFoldDB" id="A0A8J6F9E5"/>
<accession>A0A8J6F9E5</accession>
<feature type="transmembrane region" description="Helical" evidence="1">
    <location>
        <begin position="32"/>
        <end position="49"/>
    </location>
</feature>
<name>A0A8J6F9E5_ELECQ</name>
<keyword evidence="1" id="KW-0472">Membrane</keyword>
<proteinExistence type="predicted"/>
<reference evidence="2" key="1">
    <citation type="thesis" date="2020" institute="ProQuest LLC" country="789 East Eisenhower Parkway, Ann Arbor, MI, USA">
        <title>Comparative Genomics and Chromosome Evolution.</title>
        <authorList>
            <person name="Mudd A.B."/>
        </authorList>
    </citation>
    <scope>NUCLEOTIDE SEQUENCE</scope>
    <source>
        <strain evidence="2">HN-11 Male</strain>
        <tissue evidence="2">Kidney and liver</tissue>
    </source>
</reference>
<evidence type="ECO:0000313" key="3">
    <source>
        <dbReference type="Proteomes" id="UP000770717"/>
    </source>
</evidence>
<protein>
    <submittedName>
        <fullName evidence="2">Uncharacterized protein</fullName>
    </submittedName>
</protein>
<keyword evidence="1" id="KW-1133">Transmembrane helix</keyword>
<evidence type="ECO:0000313" key="2">
    <source>
        <dbReference type="EMBL" id="KAG9483086.1"/>
    </source>
</evidence>